<dbReference type="InterPro" id="IPR011335">
    <property type="entry name" value="Restrct_endonuc-II-like"/>
</dbReference>
<dbReference type="GO" id="GO:0015666">
    <property type="term" value="F:restriction endodeoxyribonuclease activity"/>
    <property type="evidence" value="ECO:0007669"/>
    <property type="project" value="TreeGrafter"/>
</dbReference>
<keyword evidence="3" id="KW-0540">Nuclease</keyword>
<dbReference type="GO" id="GO:0043590">
    <property type="term" value="C:bacterial nucleoid"/>
    <property type="evidence" value="ECO:0007669"/>
    <property type="project" value="TreeGrafter"/>
</dbReference>
<gene>
    <name evidence="3" type="ORF">NS331_20605</name>
</gene>
<organism evidence="3 4">
    <name type="scientific">Pseudacidovorax intermedius</name>
    <dbReference type="NCBI Taxonomy" id="433924"/>
    <lineage>
        <taxon>Bacteria</taxon>
        <taxon>Pseudomonadati</taxon>
        <taxon>Pseudomonadota</taxon>
        <taxon>Betaproteobacteria</taxon>
        <taxon>Burkholderiales</taxon>
        <taxon>Comamonadaceae</taxon>
        <taxon>Pseudacidovorax</taxon>
    </lineage>
</organism>
<feature type="region of interest" description="Disordered" evidence="1">
    <location>
        <begin position="164"/>
        <end position="191"/>
    </location>
</feature>
<proteinExistence type="predicted"/>
<dbReference type="PANTHER" id="PTHR30015:SF7">
    <property type="entry name" value="TYPE IV METHYL-DIRECTED RESTRICTION ENZYME ECOKMRR"/>
    <property type="match status" value="1"/>
</dbReference>
<dbReference type="RefSeq" id="WP_082702653.1">
    <property type="nucleotide sequence ID" value="NZ_LDSL01000143.1"/>
</dbReference>
<dbReference type="OrthoDB" id="9781481at2"/>
<protein>
    <submittedName>
        <fullName evidence="3">Restriction endonuclease</fullName>
    </submittedName>
</protein>
<dbReference type="SUPFAM" id="SSF52980">
    <property type="entry name" value="Restriction endonuclease-like"/>
    <property type="match status" value="1"/>
</dbReference>
<sequence>MSKTWMIRGEGGRLYDIFRDRSIAAIGWSEIAGEVSAGMTKSEIRTLYAHKRPELKRGTVIAGAAQVWRFLNEIEIGDEVVTYSPDNRTYLLGIVTSDATYAEASAADGVALVRKVDWRPIEVERDHLPTKARNSLGSTLTVFVVPEQAAASIRAIAESSGIPAQTQPVVKGELEEEEEDEDLEGAAGAGSPTTLLTDPLLGIEVTALERIKDVVAKLDWEEMQDLVAGILRAMGYKTLVSPPGPDRGKDIVASPDGFGFEHPRIVVEVKHRNGQMDSKAIRSFLGGRHQDDRGLYVSTGGFSRDAFYEADRAAVPLTLWTMDTLVRALIEHYERTDAETKRLVPLKRMYVPA</sequence>
<dbReference type="EMBL" id="LDSL01000143">
    <property type="protein sequence ID" value="KTT15458.1"/>
    <property type="molecule type" value="Genomic_DNA"/>
</dbReference>
<evidence type="ECO:0000256" key="1">
    <source>
        <dbReference type="SAM" id="MobiDB-lite"/>
    </source>
</evidence>
<evidence type="ECO:0000313" key="3">
    <source>
        <dbReference type="EMBL" id="KTT15458.1"/>
    </source>
</evidence>
<dbReference type="Proteomes" id="UP000072741">
    <property type="component" value="Unassembled WGS sequence"/>
</dbReference>
<dbReference type="InterPro" id="IPR052906">
    <property type="entry name" value="Type_IV_Methyl-Rstrct_Enzyme"/>
</dbReference>
<dbReference type="PIRSF" id="PIRSF031853">
    <property type="entry name" value="UPC031853"/>
    <property type="match status" value="1"/>
</dbReference>
<name>A0A147GNA1_9BURK</name>
<keyword evidence="4" id="KW-1185">Reference proteome</keyword>
<dbReference type="Gene3D" id="3.40.1350.10">
    <property type="match status" value="1"/>
</dbReference>
<keyword evidence="3" id="KW-0255">Endonuclease</keyword>
<comment type="caution">
    <text evidence="3">The sequence shown here is derived from an EMBL/GenBank/DDBJ whole genome shotgun (WGS) entry which is preliminary data.</text>
</comment>
<feature type="domain" description="Restriction endonuclease type IV Mrr" evidence="2">
    <location>
        <begin position="216"/>
        <end position="328"/>
    </location>
</feature>
<dbReference type="InterPro" id="IPR011856">
    <property type="entry name" value="tRNA_endonuc-like_dom_sf"/>
</dbReference>
<dbReference type="PANTHER" id="PTHR30015">
    <property type="entry name" value="MRR RESTRICTION SYSTEM PROTEIN"/>
    <property type="match status" value="1"/>
</dbReference>
<dbReference type="PATRIC" id="fig|433924.3.peg.1153"/>
<accession>A0A147GNA1</accession>
<evidence type="ECO:0000259" key="2">
    <source>
        <dbReference type="Pfam" id="PF04471"/>
    </source>
</evidence>
<reference evidence="3 4" key="1">
    <citation type="journal article" date="2016" name="Front. Microbiol.">
        <title>Genomic Resource of Rice Seed Associated Bacteria.</title>
        <authorList>
            <person name="Midha S."/>
            <person name="Bansal K."/>
            <person name="Sharma S."/>
            <person name="Kumar N."/>
            <person name="Patil P.P."/>
            <person name="Chaudhry V."/>
            <person name="Patil P.B."/>
        </authorList>
    </citation>
    <scope>NUCLEOTIDE SEQUENCE [LARGE SCALE GENOMIC DNA]</scope>
    <source>
        <strain evidence="3 4">NS331</strain>
    </source>
</reference>
<dbReference type="InterPro" id="IPR007560">
    <property type="entry name" value="Restrct_endonuc_IV_Mrr"/>
</dbReference>
<dbReference type="AlphaFoldDB" id="A0A147GNA1"/>
<dbReference type="GO" id="GO:0009307">
    <property type="term" value="P:DNA restriction-modification system"/>
    <property type="evidence" value="ECO:0007669"/>
    <property type="project" value="InterPro"/>
</dbReference>
<feature type="compositionally biased region" description="Acidic residues" evidence="1">
    <location>
        <begin position="174"/>
        <end position="184"/>
    </location>
</feature>
<dbReference type="InterPro" id="IPR016984">
    <property type="entry name" value="UCP031853"/>
</dbReference>
<dbReference type="GO" id="GO:0003677">
    <property type="term" value="F:DNA binding"/>
    <property type="evidence" value="ECO:0007669"/>
    <property type="project" value="InterPro"/>
</dbReference>
<evidence type="ECO:0000313" key="4">
    <source>
        <dbReference type="Proteomes" id="UP000072741"/>
    </source>
</evidence>
<dbReference type="Pfam" id="PF04471">
    <property type="entry name" value="Mrr_cat"/>
    <property type="match status" value="1"/>
</dbReference>
<keyword evidence="3" id="KW-0378">Hydrolase</keyword>